<dbReference type="InterPro" id="IPR001387">
    <property type="entry name" value="Cro/C1-type_HTH"/>
</dbReference>
<dbReference type="GO" id="GO:0005829">
    <property type="term" value="C:cytosol"/>
    <property type="evidence" value="ECO:0007669"/>
    <property type="project" value="TreeGrafter"/>
</dbReference>
<dbReference type="PANTHER" id="PTHR46797">
    <property type="entry name" value="HTH-TYPE TRANSCRIPTIONAL REGULATOR"/>
    <property type="match status" value="1"/>
</dbReference>
<organism evidence="4 5">
    <name type="scientific">Chelatococcus asaccharovorans</name>
    <dbReference type="NCBI Taxonomy" id="28210"/>
    <lineage>
        <taxon>Bacteria</taxon>
        <taxon>Pseudomonadati</taxon>
        <taxon>Pseudomonadota</taxon>
        <taxon>Alphaproteobacteria</taxon>
        <taxon>Hyphomicrobiales</taxon>
        <taxon>Chelatococcaceae</taxon>
        <taxon>Chelatococcus</taxon>
    </lineage>
</organism>
<evidence type="ECO:0000313" key="4">
    <source>
        <dbReference type="EMBL" id="PXW64380.1"/>
    </source>
</evidence>
<dbReference type="Pfam" id="PF07883">
    <property type="entry name" value="Cupin_2"/>
    <property type="match status" value="1"/>
</dbReference>
<dbReference type="CDD" id="cd00093">
    <property type="entry name" value="HTH_XRE"/>
    <property type="match status" value="1"/>
</dbReference>
<dbReference type="GO" id="GO:0003677">
    <property type="term" value="F:DNA binding"/>
    <property type="evidence" value="ECO:0007669"/>
    <property type="project" value="UniProtKB-KW"/>
</dbReference>
<proteinExistence type="predicted"/>
<dbReference type="CDD" id="cd02209">
    <property type="entry name" value="cupin_XRE_C"/>
    <property type="match status" value="1"/>
</dbReference>
<comment type="caution">
    <text evidence="4">The sequence shown here is derived from an EMBL/GenBank/DDBJ whole genome shotgun (WGS) entry which is preliminary data.</text>
</comment>
<reference evidence="4 5" key="1">
    <citation type="submission" date="2018-05" db="EMBL/GenBank/DDBJ databases">
        <title>Genomic Encyclopedia of Type Strains, Phase IV (KMG-IV): sequencing the most valuable type-strain genomes for metagenomic binning, comparative biology and taxonomic classification.</title>
        <authorList>
            <person name="Goeker M."/>
        </authorList>
    </citation>
    <scope>NUCLEOTIDE SEQUENCE [LARGE SCALE GENOMIC DNA]</scope>
    <source>
        <strain evidence="4 5">DSM 6462</strain>
    </source>
</reference>
<dbReference type="PANTHER" id="PTHR46797:SF10">
    <property type="entry name" value="BLR1115 PROTEIN"/>
    <property type="match status" value="1"/>
</dbReference>
<feature type="domain" description="HTH cro/C1-type" evidence="3">
    <location>
        <begin position="109"/>
        <end position="163"/>
    </location>
</feature>
<accession>A0A2V3UI07</accession>
<keyword evidence="5" id="KW-1185">Reference proteome</keyword>
<name>A0A2V3UI07_9HYPH</name>
<dbReference type="PROSITE" id="PS50943">
    <property type="entry name" value="HTH_CROC1"/>
    <property type="match status" value="1"/>
</dbReference>
<dbReference type="SMART" id="SM00530">
    <property type="entry name" value="HTH_XRE"/>
    <property type="match status" value="1"/>
</dbReference>
<feature type="region of interest" description="Disordered" evidence="2">
    <location>
        <begin position="60"/>
        <end position="85"/>
    </location>
</feature>
<dbReference type="InterPro" id="IPR050807">
    <property type="entry name" value="TransReg_Diox_bact_type"/>
</dbReference>
<dbReference type="InterPro" id="IPR010982">
    <property type="entry name" value="Lambda_DNA-bd_dom_sf"/>
</dbReference>
<gene>
    <name evidence="4" type="ORF">C7450_101135</name>
</gene>
<dbReference type="GO" id="GO:0003700">
    <property type="term" value="F:DNA-binding transcription factor activity"/>
    <property type="evidence" value="ECO:0007669"/>
    <property type="project" value="TreeGrafter"/>
</dbReference>
<protein>
    <submittedName>
        <fullName evidence="4">Transcriptional regulator with XRE-family HTH domain</fullName>
    </submittedName>
</protein>
<evidence type="ECO:0000259" key="3">
    <source>
        <dbReference type="PROSITE" id="PS50943"/>
    </source>
</evidence>
<dbReference type="InterPro" id="IPR011051">
    <property type="entry name" value="RmlC_Cupin_sf"/>
</dbReference>
<evidence type="ECO:0000256" key="2">
    <source>
        <dbReference type="SAM" id="MobiDB-lite"/>
    </source>
</evidence>
<dbReference type="Proteomes" id="UP000248021">
    <property type="component" value="Unassembled WGS sequence"/>
</dbReference>
<dbReference type="AlphaFoldDB" id="A0A2V3UI07"/>
<keyword evidence="1" id="KW-0238">DNA-binding</keyword>
<dbReference type="SUPFAM" id="SSF51182">
    <property type="entry name" value="RmlC-like cupins"/>
    <property type="match status" value="1"/>
</dbReference>
<dbReference type="OrthoDB" id="189170at2"/>
<dbReference type="Pfam" id="PF01381">
    <property type="entry name" value="HTH_3"/>
    <property type="match status" value="1"/>
</dbReference>
<evidence type="ECO:0000256" key="1">
    <source>
        <dbReference type="ARBA" id="ARBA00023125"/>
    </source>
</evidence>
<evidence type="ECO:0000313" key="5">
    <source>
        <dbReference type="Proteomes" id="UP000248021"/>
    </source>
</evidence>
<dbReference type="EMBL" id="QJJK01000001">
    <property type="protein sequence ID" value="PXW64380.1"/>
    <property type="molecule type" value="Genomic_DNA"/>
</dbReference>
<dbReference type="InterPro" id="IPR013096">
    <property type="entry name" value="Cupin_2"/>
</dbReference>
<dbReference type="SUPFAM" id="SSF47413">
    <property type="entry name" value="lambda repressor-like DNA-binding domains"/>
    <property type="match status" value="1"/>
</dbReference>
<dbReference type="Gene3D" id="2.60.120.10">
    <property type="entry name" value="Jelly Rolls"/>
    <property type="match status" value="1"/>
</dbReference>
<dbReference type="Gene3D" id="1.10.260.40">
    <property type="entry name" value="lambda repressor-like DNA-binding domains"/>
    <property type="match status" value="1"/>
</dbReference>
<sequence length="285" mass="30916">MPGLGGRLAPSGMESGEAIHCRRVHGTALHREWSVSPPVAADPERPSREAPIVAMAERTRKFPARLDATPGSTSADGSGPAGAALEQRSADLEGKHEKHAVAASLGVRVRNQRKQLGLTLDEFAARSGVSRAMISKVERSEKSPTLSVLVRLAAGLNLTLSSLLGSQPDKSEVSIIRMKDRVIFRDPESGFERHALSQIDADNGVEILMHRIPAGQSSGVLPVYSIPTEKYVIVQEGELVVHLNDQDRLLGPGDTIHFEITTPYTFSNPGKMDCTYYVMLVRRPK</sequence>
<dbReference type="InterPro" id="IPR014710">
    <property type="entry name" value="RmlC-like_jellyroll"/>
</dbReference>